<accession>A0A154NVY5</accession>
<dbReference type="EMBL" id="KQ434770">
    <property type="protein sequence ID" value="KZC03807.1"/>
    <property type="molecule type" value="Genomic_DNA"/>
</dbReference>
<dbReference type="AlphaFoldDB" id="A0A154NVY5"/>
<dbReference type="PANTHER" id="PTHR47326:SF1">
    <property type="entry name" value="HTH PSQ-TYPE DOMAIN-CONTAINING PROTEIN"/>
    <property type="match status" value="1"/>
</dbReference>
<organism evidence="1 2">
    <name type="scientific">Dufourea novaeangliae</name>
    <name type="common">Sweat bee</name>
    <dbReference type="NCBI Taxonomy" id="178035"/>
    <lineage>
        <taxon>Eukaryota</taxon>
        <taxon>Metazoa</taxon>
        <taxon>Ecdysozoa</taxon>
        <taxon>Arthropoda</taxon>
        <taxon>Hexapoda</taxon>
        <taxon>Insecta</taxon>
        <taxon>Pterygota</taxon>
        <taxon>Neoptera</taxon>
        <taxon>Endopterygota</taxon>
        <taxon>Hymenoptera</taxon>
        <taxon>Apocrita</taxon>
        <taxon>Aculeata</taxon>
        <taxon>Apoidea</taxon>
        <taxon>Anthophila</taxon>
        <taxon>Halictidae</taxon>
        <taxon>Rophitinae</taxon>
        <taxon>Dufourea</taxon>
    </lineage>
</organism>
<evidence type="ECO:0000313" key="1">
    <source>
        <dbReference type="EMBL" id="KZC03807.1"/>
    </source>
</evidence>
<dbReference type="OrthoDB" id="9986793at2759"/>
<keyword evidence="2" id="KW-1185">Reference proteome</keyword>
<reference evidence="1 2" key="1">
    <citation type="submission" date="2015-07" db="EMBL/GenBank/DDBJ databases">
        <title>The genome of Dufourea novaeangliae.</title>
        <authorList>
            <person name="Pan H."/>
            <person name="Kapheim K."/>
        </authorList>
    </citation>
    <scope>NUCLEOTIDE SEQUENCE [LARGE SCALE GENOMIC DNA]</scope>
    <source>
        <strain evidence="1">0120121106</strain>
        <tissue evidence="1">Whole body</tissue>
    </source>
</reference>
<dbReference type="GO" id="GO:0003676">
    <property type="term" value="F:nucleic acid binding"/>
    <property type="evidence" value="ECO:0007669"/>
    <property type="project" value="InterPro"/>
</dbReference>
<protein>
    <submittedName>
        <fullName evidence="1">Uncharacterized protein</fullName>
    </submittedName>
</protein>
<dbReference type="STRING" id="178035.A0A154NVY5"/>
<proteinExistence type="predicted"/>
<gene>
    <name evidence="1" type="ORF">WN55_07896</name>
</gene>
<dbReference type="Proteomes" id="UP000076502">
    <property type="component" value="Unassembled WGS sequence"/>
</dbReference>
<dbReference type="InterPro" id="IPR036397">
    <property type="entry name" value="RNaseH_sf"/>
</dbReference>
<evidence type="ECO:0000313" key="2">
    <source>
        <dbReference type="Proteomes" id="UP000076502"/>
    </source>
</evidence>
<name>A0A154NVY5_DUFNO</name>
<dbReference type="Gene3D" id="3.30.420.10">
    <property type="entry name" value="Ribonuclease H-like superfamily/Ribonuclease H"/>
    <property type="match status" value="1"/>
</dbReference>
<dbReference type="PANTHER" id="PTHR47326">
    <property type="entry name" value="TRANSPOSABLE ELEMENT TC3 TRANSPOSASE-LIKE PROTEIN"/>
    <property type="match status" value="1"/>
</dbReference>
<sequence length="99" mass="11447">MALVHEIFPGHVISRLGNQNWPPRSCDLTPLDFFLWGSSKSKVYVNKPTTTQALKEEIRRCITEIQPQLCQTVIENFVKRTQMRQESRGGHLPDVLFHT</sequence>